<comment type="similarity">
    <text evidence="1 3">Belongs to the short-chain dehydrogenases/reductases (SDR) family.</text>
</comment>
<dbReference type="PANTHER" id="PTHR44196">
    <property type="entry name" value="DEHYDROGENASE/REDUCTASE SDR FAMILY MEMBER 7B"/>
    <property type="match status" value="1"/>
</dbReference>
<dbReference type="Gene3D" id="3.40.50.720">
    <property type="entry name" value="NAD(P)-binding Rossmann-like Domain"/>
    <property type="match status" value="1"/>
</dbReference>
<dbReference type="PANTHER" id="PTHR44196:SF1">
    <property type="entry name" value="DEHYDROGENASE_REDUCTASE SDR FAMILY MEMBER 7B"/>
    <property type="match status" value="1"/>
</dbReference>
<dbReference type="Proteomes" id="UP000322080">
    <property type="component" value="Unassembled WGS sequence"/>
</dbReference>
<evidence type="ECO:0000256" key="1">
    <source>
        <dbReference type="ARBA" id="ARBA00006484"/>
    </source>
</evidence>
<dbReference type="GO" id="GO:0016491">
    <property type="term" value="F:oxidoreductase activity"/>
    <property type="evidence" value="ECO:0007669"/>
    <property type="project" value="UniProtKB-KW"/>
</dbReference>
<dbReference type="Pfam" id="PF00106">
    <property type="entry name" value="adh_short"/>
    <property type="match status" value="1"/>
</dbReference>
<gene>
    <name evidence="4" type="ORF">FVF75_08560</name>
</gene>
<keyword evidence="2" id="KW-0560">Oxidoreductase</keyword>
<dbReference type="PRINTS" id="PR00081">
    <property type="entry name" value="GDHRDH"/>
</dbReference>
<protein>
    <submittedName>
        <fullName evidence="4">SDR family NAD(P)-dependent oxidoreductase</fullName>
    </submittedName>
</protein>
<dbReference type="SUPFAM" id="SSF51735">
    <property type="entry name" value="NAD(P)-binding Rossmann-fold domains"/>
    <property type="match status" value="1"/>
</dbReference>
<organism evidence="4 5">
    <name type="scientific">Maritimibacter fusiformis</name>
    <dbReference type="NCBI Taxonomy" id="2603819"/>
    <lineage>
        <taxon>Bacteria</taxon>
        <taxon>Pseudomonadati</taxon>
        <taxon>Pseudomonadota</taxon>
        <taxon>Alphaproteobacteria</taxon>
        <taxon>Rhodobacterales</taxon>
        <taxon>Roseobacteraceae</taxon>
        <taxon>Maritimibacter</taxon>
    </lineage>
</organism>
<comment type="caution">
    <text evidence="4">The sequence shown here is derived from an EMBL/GenBank/DDBJ whole genome shotgun (WGS) entry which is preliminary data.</text>
</comment>
<evidence type="ECO:0000256" key="2">
    <source>
        <dbReference type="ARBA" id="ARBA00023002"/>
    </source>
</evidence>
<dbReference type="InterPro" id="IPR002347">
    <property type="entry name" value="SDR_fam"/>
</dbReference>
<dbReference type="PRINTS" id="PR00080">
    <property type="entry name" value="SDRFAMILY"/>
</dbReference>
<proteinExistence type="inferred from homology"/>
<evidence type="ECO:0000313" key="4">
    <source>
        <dbReference type="EMBL" id="TYB81748.1"/>
    </source>
</evidence>
<dbReference type="AlphaFoldDB" id="A0A5D0RM96"/>
<sequence>MTGARGPRLGQAEDEAIADRSFQSVAITGAGAGLGRALALELARPGVRLFLGGRTGARLDEVASACRIRGAGVETAFVDVRDAAAVSDWLAACDGVHPLDLVIANAGVLTGRAAERRCEDACAAADLVATNLGGVVATATAAADLMVPRGRGTIALVSSLAAFFPHADAPAYSASKAGVTAFATALDEAVAADGLVISVVHPGHVETGQTARQNGALPMMVSPEAAARRIVAGLARGRRRITFPLRLRLLIGLHGALPRRLRHAINRPFRFHVSDGAGDR</sequence>
<accession>A0A5D0RM96</accession>
<dbReference type="RefSeq" id="WP_148377557.1">
    <property type="nucleotide sequence ID" value="NZ_VSIY01000005.1"/>
</dbReference>
<dbReference type="InterPro" id="IPR036291">
    <property type="entry name" value="NAD(P)-bd_dom_sf"/>
</dbReference>
<dbReference type="GO" id="GO:0016020">
    <property type="term" value="C:membrane"/>
    <property type="evidence" value="ECO:0007669"/>
    <property type="project" value="TreeGrafter"/>
</dbReference>
<evidence type="ECO:0000256" key="3">
    <source>
        <dbReference type="RuleBase" id="RU000363"/>
    </source>
</evidence>
<evidence type="ECO:0000313" key="5">
    <source>
        <dbReference type="Proteomes" id="UP000322080"/>
    </source>
</evidence>
<reference evidence="4 5" key="1">
    <citation type="submission" date="2019-08" db="EMBL/GenBank/DDBJ databases">
        <title>Identification of a novel species of the genus Boseongicola.</title>
        <authorList>
            <person name="Zhang X.-Q."/>
        </authorList>
    </citation>
    <scope>NUCLEOTIDE SEQUENCE [LARGE SCALE GENOMIC DNA]</scope>
    <source>
        <strain evidence="4 5">HY14</strain>
    </source>
</reference>
<name>A0A5D0RM96_9RHOB</name>
<dbReference type="EMBL" id="VSIY01000005">
    <property type="protein sequence ID" value="TYB81748.1"/>
    <property type="molecule type" value="Genomic_DNA"/>
</dbReference>
<keyword evidence="5" id="KW-1185">Reference proteome</keyword>